<keyword evidence="3" id="KW-0378">Hydrolase</keyword>
<keyword evidence="4" id="KW-1185">Reference proteome</keyword>
<evidence type="ECO:0000313" key="4">
    <source>
        <dbReference type="Proteomes" id="UP001229952"/>
    </source>
</evidence>
<dbReference type="InterPro" id="IPR026893">
    <property type="entry name" value="Tyr/Ser_Pase_IphP-type"/>
</dbReference>
<dbReference type="Proteomes" id="UP001229952">
    <property type="component" value="Chromosome"/>
</dbReference>
<dbReference type="RefSeq" id="WP_241199926.1">
    <property type="nucleotide sequence ID" value="NZ_CP120992.1"/>
</dbReference>
<dbReference type="InterPro" id="IPR000387">
    <property type="entry name" value="Tyr_Pase_dom"/>
</dbReference>
<accession>A0ABY9IC67</accession>
<dbReference type="EMBL" id="CP120992">
    <property type="protein sequence ID" value="WLQ43752.1"/>
    <property type="molecule type" value="Genomic_DNA"/>
</dbReference>
<organism evidence="3 4">
    <name type="scientific">Streptomyces laculatispora</name>
    <dbReference type="NCBI Taxonomy" id="887464"/>
    <lineage>
        <taxon>Bacteria</taxon>
        <taxon>Bacillati</taxon>
        <taxon>Actinomycetota</taxon>
        <taxon>Actinomycetes</taxon>
        <taxon>Kitasatosporales</taxon>
        <taxon>Streptomycetaceae</taxon>
        <taxon>Streptomyces</taxon>
    </lineage>
</organism>
<feature type="domain" description="Tyrosine specific protein phosphatases" evidence="2">
    <location>
        <begin position="101"/>
        <end position="135"/>
    </location>
</feature>
<comment type="similarity">
    <text evidence="1">Belongs to the protein-tyrosine phosphatase family.</text>
</comment>
<evidence type="ECO:0000313" key="3">
    <source>
        <dbReference type="EMBL" id="WLQ43752.1"/>
    </source>
</evidence>
<dbReference type="EC" id="3.1.3.48" evidence="3"/>
<evidence type="ECO:0000256" key="1">
    <source>
        <dbReference type="ARBA" id="ARBA00009580"/>
    </source>
</evidence>
<dbReference type="SUPFAM" id="SSF52799">
    <property type="entry name" value="(Phosphotyrosine protein) phosphatases II"/>
    <property type="match status" value="1"/>
</dbReference>
<proteinExistence type="inferred from homology"/>
<evidence type="ECO:0000259" key="2">
    <source>
        <dbReference type="PROSITE" id="PS50056"/>
    </source>
</evidence>
<sequence length="221" mass="23273">MRAGMSGVKNFRDAGGVGPLRRGVLYRSGALHELSAQDARSLAGLGVRTVVDLRSTPEVAARPDALHGLGFELLHAPVFAEQAWPDDQLELYPSMAEHAGRSVVAVVRRLLAADGPPVLVHCASGKDRTGVVVAVLQTLLGASEAEVTQDFLRSNAELSLTGPVSSSGSAHGTRSVAATHLRRALVWIRSHHGSVPGYLVAHGAEESELRALFRLAARTSG</sequence>
<name>A0ABY9IC67_9ACTN</name>
<dbReference type="GO" id="GO:0004725">
    <property type="term" value="F:protein tyrosine phosphatase activity"/>
    <property type="evidence" value="ECO:0007669"/>
    <property type="project" value="UniProtKB-EC"/>
</dbReference>
<protein>
    <submittedName>
        <fullName evidence="3">Tyrosine-protein phosphatase</fullName>
        <ecNumber evidence="3">3.1.3.48</ecNumber>
    </submittedName>
</protein>
<dbReference type="Gene3D" id="3.90.190.10">
    <property type="entry name" value="Protein tyrosine phosphatase superfamily"/>
    <property type="match status" value="1"/>
</dbReference>
<dbReference type="PROSITE" id="PS00383">
    <property type="entry name" value="TYR_PHOSPHATASE_1"/>
    <property type="match status" value="1"/>
</dbReference>
<reference evidence="3 4" key="1">
    <citation type="submission" date="2023-03" db="EMBL/GenBank/DDBJ databases">
        <title>Isolation and description of six Streptomyces strains from soil environments, able to metabolize different microbial glucans.</title>
        <authorList>
            <person name="Widen T."/>
            <person name="Larsbrink J."/>
        </authorList>
    </citation>
    <scope>NUCLEOTIDE SEQUENCE [LARGE SCALE GENOMIC DNA]</scope>
    <source>
        <strain evidence="3 4">Mut2</strain>
    </source>
</reference>
<dbReference type="InterPro" id="IPR029021">
    <property type="entry name" value="Prot-tyrosine_phosphatase-like"/>
</dbReference>
<dbReference type="Pfam" id="PF13350">
    <property type="entry name" value="Y_phosphatase3"/>
    <property type="match status" value="1"/>
</dbReference>
<dbReference type="PROSITE" id="PS50056">
    <property type="entry name" value="TYR_PHOSPHATASE_2"/>
    <property type="match status" value="1"/>
</dbReference>
<dbReference type="PANTHER" id="PTHR31126:SF1">
    <property type="entry name" value="TYROSINE SPECIFIC PROTEIN PHOSPHATASES DOMAIN-CONTAINING PROTEIN"/>
    <property type="match status" value="1"/>
</dbReference>
<dbReference type="PANTHER" id="PTHR31126">
    <property type="entry name" value="TYROSINE-PROTEIN PHOSPHATASE"/>
    <property type="match status" value="1"/>
</dbReference>
<gene>
    <name evidence="3" type="ORF">P8A22_29820</name>
</gene>
<dbReference type="InterPro" id="IPR016130">
    <property type="entry name" value="Tyr_Pase_AS"/>
</dbReference>